<dbReference type="GO" id="GO:0022857">
    <property type="term" value="F:transmembrane transporter activity"/>
    <property type="evidence" value="ECO:0007669"/>
    <property type="project" value="TreeGrafter"/>
</dbReference>
<reference evidence="6" key="1">
    <citation type="submission" date="2020-03" db="EMBL/GenBank/DDBJ databases">
        <title>Site-based positive gene gene selection in Geosmithia morbida across the United States reveals a broad range of putative effectors and factors for local host and environmental adapation.</title>
        <authorList>
            <person name="Onufrak A."/>
            <person name="Murdoch R.W."/>
            <person name="Gazis R."/>
            <person name="Huff M."/>
            <person name="Staton M."/>
            <person name="Klingeman W."/>
            <person name="Hadziabdic D."/>
        </authorList>
    </citation>
    <scope>NUCLEOTIDE SEQUENCE</scope>
    <source>
        <strain evidence="6">1262</strain>
    </source>
</reference>
<dbReference type="Proteomes" id="UP000749293">
    <property type="component" value="Unassembled WGS sequence"/>
</dbReference>
<dbReference type="PANTHER" id="PTHR23501">
    <property type="entry name" value="MAJOR FACILITATOR SUPERFAMILY"/>
    <property type="match status" value="1"/>
</dbReference>
<dbReference type="OrthoDB" id="6770063at2759"/>
<evidence type="ECO:0000256" key="1">
    <source>
        <dbReference type="ARBA" id="ARBA00004141"/>
    </source>
</evidence>
<keyword evidence="3 5" id="KW-1133">Transmembrane helix</keyword>
<keyword evidence="4 5" id="KW-0472">Membrane</keyword>
<protein>
    <submittedName>
        <fullName evidence="6">Fungal trichothecene efflux pump (TRI12)</fullName>
    </submittedName>
</protein>
<organism evidence="6 7">
    <name type="scientific">Geosmithia morbida</name>
    <dbReference type="NCBI Taxonomy" id="1094350"/>
    <lineage>
        <taxon>Eukaryota</taxon>
        <taxon>Fungi</taxon>
        <taxon>Dikarya</taxon>
        <taxon>Ascomycota</taxon>
        <taxon>Pezizomycotina</taxon>
        <taxon>Sordariomycetes</taxon>
        <taxon>Hypocreomycetidae</taxon>
        <taxon>Hypocreales</taxon>
        <taxon>Bionectriaceae</taxon>
        <taxon>Geosmithia</taxon>
    </lineage>
</organism>
<comment type="caution">
    <text evidence="6">The sequence shown here is derived from an EMBL/GenBank/DDBJ whole genome shotgun (WGS) entry which is preliminary data.</text>
</comment>
<keyword evidence="2 5" id="KW-0812">Transmembrane</keyword>
<dbReference type="GeneID" id="55972534"/>
<dbReference type="GO" id="GO:0005886">
    <property type="term" value="C:plasma membrane"/>
    <property type="evidence" value="ECO:0007669"/>
    <property type="project" value="TreeGrafter"/>
</dbReference>
<evidence type="ECO:0000313" key="6">
    <source>
        <dbReference type="EMBL" id="KAF4123608.1"/>
    </source>
</evidence>
<accession>A0A9P4YV02</accession>
<feature type="transmembrane region" description="Helical" evidence="5">
    <location>
        <begin position="125"/>
        <end position="148"/>
    </location>
</feature>
<name>A0A9P4YV02_9HYPO</name>
<evidence type="ECO:0000256" key="5">
    <source>
        <dbReference type="SAM" id="Phobius"/>
    </source>
</evidence>
<feature type="transmembrane region" description="Helical" evidence="5">
    <location>
        <begin position="210"/>
        <end position="228"/>
    </location>
</feature>
<dbReference type="PANTHER" id="PTHR23501:SF39">
    <property type="entry name" value="MULTIDRUG TRANSPORTER, PUTATIVE (AFU_ORTHOLOGUE AFUA_1G05010)-RELATED"/>
    <property type="match status" value="1"/>
</dbReference>
<dbReference type="EMBL" id="JAANYQ010000006">
    <property type="protein sequence ID" value="KAF4123608.1"/>
    <property type="molecule type" value="Genomic_DNA"/>
</dbReference>
<comment type="subcellular location">
    <subcellularLocation>
        <location evidence="1">Membrane</location>
        <topology evidence="1">Multi-pass membrane protein</topology>
    </subcellularLocation>
</comment>
<dbReference type="AlphaFoldDB" id="A0A9P4YV02"/>
<dbReference type="RefSeq" id="XP_035322260.1">
    <property type="nucleotide sequence ID" value="XM_035468279.1"/>
</dbReference>
<feature type="transmembrane region" description="Helical" evidence="5">
    <location>
        <begin position="186"/>
        <end position="204"/>
    </location>
</feature>
<gene>
    <name evidence="6" type="ORF">GMORB2_6309</name>
</gene>
<sequence length="229" mass="25413">MLIYAFESLIRKSKQASSSTPAAAADPTAGNTALRCLLDSPRRRIPSCIGVHHMDGPSSDFCEEYQTAKAASKEMTKYRWRLNAGLNVLIRTITENRVSLKENSKNLSIFSFVSGISHGNLTKAFWRWFFAINLPICVVSLIVIFFFLRNELLGAQPIPKLNETEETGRHTKFVAHLNIVDYGGQFLFIVGFGLITLALTWGGATYRWDSAAVIVSLVLGVVFAVTFFA</sequence>
<evidence type="ECO:0000313" key="7">
    <source>
        <dbReference type="Proteomes" id="UP000749293"/>
    </source>
</evidence>
<keyword evidence="7" id="KW-1185">Reference proteome</keyword>
<evidence type="ECO:0000256" key="4">
    <source>
        <dbReference type="ARBA" id="ARBA00023136"/>
    </source>
</evidence>
<evidence type="ECO:0000256" key="3">
    <source>
        <dbReference type="ARBA" id="ARBA00022989"/>
    </source>
</evidence>
<proteinExistence type="predicted"/>
<evidence type="ECO:0000256" key="2">
    <source>
        <dbReference type="ARBA" id="ARBA00022692"/>
    </source>
</evidence>